<dbReference type="Pfam" id="PF05016">
    <property type="entry name" value="ParE_toxin"/>
    <property type="match status" value="1"/>
</dbReference>
<accession>A0A1R4HEI2</accession>
<evidence type="ECO:0008006" key="4">
    <source>
        <dbReference type="Google" id="ProtNLM"/>
    </source>
</evidence>
<dbReference type="EMBL" id="FUKJ01000352">
    <property type="protein sequence ID" value="SJM94623.1"/>
    <property type="molecule type" value="Genomic_DNA"/>
</dbReference>
<evidence type="ECO:0000313" key="3">
    <source>
        <dbReference type="Proteomes" id="UP000195442"/>
    </source>
</evidence>
<dbReference type="InterPro" id="IPR035093">
    <property type="entry name" value="RelE/ParE_toxin_dom_sf"/>
</dbReference>
<evidence type="ECO:0000313" key="2">
    <source>
        <dbReference type="EMBL" id="SJM94623.1"/>
    </source>
</evidence>
<dbReference type="RefSeq" id="WP_087147871.1">
    <property type="nucleotide sequence ID" value="NZ_FUKJ01000352.1"/>
</dbReference>
<dbReference type="Proteomes" id="UP000195442">
    <property type="component" value="Unassembled WGS sequence"/>
</dbReference>
<dbReference type="AlphaFoldDB" id="A0A1R4HEI2"/>
<keyword evidence="1" id="KW-1277">Toxin-antitoxin system</keyword>
<evidence type="ECO:0000256" key="1">
    <source>
        <dbReference type="ARBA" id="ARBA00022649"/>
    </source>
</evidence>
<dbReference type="OrthoDB" id="9809155at2"/>
<proteinExistence type="predicted"/>
<reference evidence="3" key="1">
    <citation type="submission" date="2017-02" db="EMBL/GenBank/DDBJ databases">
        <authorList>
            <person name="Daims H."/>
        </authorList>
    </citation>
    <scope>NUCLEOTIDE SEQUENCE [LARGE SCALE GENOMIC DNA]</scope>
</reference>
<sequence>MSYYFHPGAETEHFETIAFFESRQFGLGKSYLLELEEIMAIVANNPCRYRIERKPNIRCVSLKRFPFKVVFRDVEGVVQILAVSHKQRRPDYWLKRL</sequence>
<dbReference type="InterPro" id="IPR007712">
    <property type="entry name" value="RelE/ParE_toxin"/>
</dbReference>
<name>A0A1R4HEI2_9GAMM</name>
<dbReference type="Gene3D" id="3.30.2310.20">
    <property type="entry name" value="RelE-like"/>
    <property type="match status" value="1"/>
</dbReference>
<organism evidence="2 3">
    <name type="scientific">Crenothrix polyspora</name>
    <dbReference type="NCBI Taxonomy" id="360316"/>
    <lineage>
        <taxon>Bacteria</taxon>
        <taxon>Pseudomonadati</taxon>
        <taxon>Pseudomonadota</taxon>
        <taxon>Gammaproteobacteria</taxon>
        <taxon>Methylococcales</taxon>
        <taxon>Crenotrichaceae</taxon>
        <taxon>Crenothrix</taxon>
    </lineage>
</organism>
<gene>
    <name evidence="2" type="ORF">CRENPOLYSF2_4150002</name>
</gene>
<protein>
    <recommendedName>
        <fullName evidence="4">Plasmid stabilization system</fullName>
    </recommendedName>
</protein>
<keyword evidence="3" id="KW-1185">Reference proteome</keyword>